<evidence type="ECO:0000313" key="2">
    <source>
        <dbReference type="EMBL" id="OMJ68466.1"/>
    </source>
</evidence>
<evidence type="ECO:0000256" key="1">
    <source>
        <dbReference type="SAM" id="MobiDB-lite"/>
    </source>
</evidence>
<proteinExistence type="predicted"/>
<comment type="caution">
    <text evidence="2">The sequence shown here is derived from an EMBL/GenBank/DDBJ whole genome shotgun (WGS) entry which is preliminary data.</text>
</comment>
<reference evidence="2 3" key="1">
    <citation type="submission" date="2016-11" db="EMBL/GenBank/DDBJ databases">
        <title>The macronuclear genome of Stentor coeruleus: a giant cell with tiny introns.</title>
        <authorList>
            <person name="Slabodnick M."/>
            <person name="Ruby J.G."/>
            <person name="Reiff S.B."/>
            <person name="Swart E.C."/>
            <person name="Gosai S."/>
            <person name="Prabakaran S."/>
            <person name="Witkowska E."/>
            <person name="Larue G.E."/>
            <person name="Fisher S."/>
            <person name="Freeman R.M."/>
            <person name="Gunawardena J."/>
            <person name="Chu W."/>
            <person name="Stover N.A."/>
            <person name="Gregory B.D."/>
            <person name="Nowacki M."/>
            <person name="Derisi J."/>
            <person name="Roy S.W."/>
            <person name="Marshall W.F."/>
            <person name="Sood P."/>
        </authorList>
    </citation>
    <scope>NUCLEOTIDE SEQUENCE [LARGE SCALE GENOMIC DNA]</scope>
    <source>
        <strain evidence="2">WM001</strain>
    </source>
</reference>
<dbReference type="EMBL" id="MPUH01001326">
    <property type="protein sequence ID" value="OMJ68466.1"/>
    <property type="molecule type" value="Genomic_DNA"/>
</dbReference>
<evidence type="ECO:0000313" key="3">
    <source>
        <dbReference type="Proteomes" id="UP000187209"/>
    </source>
</evidence>
<name>A0A1R2AVB5_9CILI</name>
<dbReference type="AlphaFoldDB" id="A0A1R2AVB5"/>
<dbReference type="Proteomes" id="UP000187209">
    <property type="component" value="Unassembled WGS sequence"/>
</dbReference>
<organism evidence="2 3">
    <name type="scientific">Stentor coeruleus</name>
    <dbReference type="NCBI Taxonomy" id="5963"/>
    <lineage>
        <taxon>Eukaryota</taxon>
        <taxon>Sar</taxon>
        <taxon>Alveolata</taxon>
        <taxon>Ciliophora</taxon>
        <taxon>Postciliodesmatophora</taxon>
        <taxon>Heterotrichea</taxon>
        <taxon>Heterotrichida</taxon>
        <taxon>Stentoridae</taxon>
        <taxon>Stentor</taxon>
    </lineage>
</organism>
<accession>A0A1R2AVB5</accession>
<gene>
    <name evidence="2" type="ORF">SteCoe_34073</name>
</gene>
<sequence>MKLRSLQEVMDKLEESGTIDVIQETLKAIQTAVPLSKNQIQLLCSMMIDEVWKSKLKKKRESKPTSMVMNDDYFKSYTARSSVLLSTARSTERILHKSMYSTNKTNEDVVSEFSQGKGPSFSKAPREPPLNRTAPGPGTYEPTNYTKDHTPRMVFGNSKRPDHFTKKVCGQMYNPVHFVASKPYAR</sequence>
<feature type="region of interest" description="Disordered" evidence="1">
    <location>
        <begin position="106"/>
        <end position="159"/>
    </location>
</feature>
<protein>
    <submittedName>
        <fullName evidence="2">Uncharacterized protein</fullName>
    </submittedName>
</protein>
<keyword evidence="3" id="KW-1185">Reference proteome</keyword>